<dbReference type="Pfam" id="PF02129">
    <property type="entry name" value="Peptidase_S15"/>
    <property type="match status" value="1"/>
</dbReference>
<keyword evidence="1 3" id="KW-0378">Hydrolase</keyword>
<proteinExistence type="predicted"/>
<name>A0ABV9YME1_9PSEU</name>
<dbReference type="NCBIfam" id="TIGR00976">
    <property type="entry name" value="CocE_NonD"/>
    <property type="match status" value="1"/>
</dbReference>
<feature type="domain" description="Xaa-Pro dipeptidyl-peptidase C-terminal" evidence="2">
    <location>
        <begin position="271"/>
        <end position="497"/>
    </location>
</feature>
<dbReference type="GO" id="GO:0016787">
    <property type="term" value="F:hydrolase activity"/>
    <property type="evidence" value="ECO:0007669"/>
    <property type="project" value="UniProtKB-KW"/>
</dbReference>
<dbReference type="Gene3D" id="3.40.50.1820">
    <property type="entry name" value="alpha/beta hydrolase"/>
    <property type="match status" value="1"/>
</dbReference>
<dbReference type="InterPro" id="IPR000383">
    <property type="entry name" value="Xaa-Pro-like_dom"/>
</dbReference>
<dbReference type="InterPro" id="IPR005674">
    <property type="entry name" value="CocE/Ser_esterase"/>
</dbReference>
<sequence>MQIDRDVPIPTRDGSPVLADVFRPDGDEPVPAIASFGPYGKDVHWPDRYPLYDLVQNNDHMNWETPDPEWWVPRGYALIRIDTRGTGKSPGRMDLYGPKDAEDFHDAVEWAAEQPWCSGKVASSGISWLAMMGWRVAAEQPPHLAAVVAWEGLTDFYREAAFQGGLYTHGFIEGWWALQIEPQRTGDDGEDWREVLPAHPLLDDYHRVRATDLDRVTVPVLSAANWGALHLHLRGNIEGWRRAAAADKWLVVHTGTHVDPYYADWAQELQLRFLDRFLKDRTDAMDGVAPVQLAVRHGRDVVWRDAEDFPLPGTQWRELYLGEGSLDWSPGAPATATYPARFDTAPATEPLEITGPVALDLWLSAGQDDLDVLARLQHLDVDGEPISAIGPQGQPVPMALGWLKASHRETDPERSEPYRPWHPHDREVPLTPGEPTLLPVEIWPTSITLAPGERLRLELVVEDTDLGRMMAHDDPRLRRSAEGATVHLGGEHASHLLVPVIPAGQT</sequence>
<dbReference type="Proteomes" id="UP001595947">
    <property type="component" value="Unassembled WGS sequence"/>
</dbReference>
<dbReference type="SMART" id="SM00939">
    <property type="entry name" value="PepX_C"/>
    <property type="match status" value="1"/>
</dbReference>
<evidence type="ECO:0000313" key="4">
    <source>
        <dbReference type="Proteomes" id="UP001595947"/>
    </source>
</evidence>
<dbReference type="InterPro" id="IPR050585">
    <property type="entry name" value="Xaa-Pro_dipeptidyl-ppase/CocE"/>
</dbReference>
<dbReference type="EMBL" id="JBHSIV010000004">
    <property type="protein sequence ID" value="MFC5061676.1"/>
    <property type="molecule type" value="Genomic_DNA"/>
</dbReference>
<dbReference type="InterPro" id="IPR029058">
    <property type="entry name" value="AB_hydrolase_fold"/>
</dbReference>
<dbReference type="PANTHER" id="PTHR43056:SF10">
    <property type="entry name" value="COCE_NOND FAMILY, PUTATIVE (AFU_ORTHOLOGUE AFUA_7G00600)-RELATED"/>
    <property type="match status" value="1"/>
</dbReference>
<comment type="caution">
    <text evidence="3">The sequence shown here is derived from an EMBL/GenBank/DDBJ whole genome shotgun (WGS) entry which is preliminary data.</text>
</comment>
<reference evidence="4" key="1">
    <citation type="journal article" date="2019" name="Int. J. Syst. Evol. Microbiol.">
        <title>The Global Catalogue of Microorganisms (GCM) 10K type strain sequencing project: providing services to taxonomists for standard genome sequencing and annotation.</title>
        <authorList>
            <consortium name="The Broad Institute Genomics Platform"/>
            <consortium name="The Broad Institute Genome Sequencing Center for Infectious Disease"/>
            <person name="Wu L."/>
            <person name="Ma J."/>
        </authorList>
    </citation>
    <scope>NUCLEOTIDE SEQUENCE [LARGE SCALE GENOMIC DNA]</scope>
    <source>
        <strain evidence="4">CGMCC 4.7093</strain>
    </source>
</reference>
<dbReference type="Gene3D" id="1.10.3020.20">
    <property type="match status" value="1"/>
</dbReference>
<dbReference type="SUPFAM" id="SSF53474">
    <property type="entry name" value="alpha/beta-Hydrolases"/>
    <property type="match status" value="1"/>
</dbReference>
<dbReference type="RefSeq" id="WP_378035027.1">
    <property type="nucleotide sequence ID" value="NZ_JBHSIV010000004.1"/>
</dbReference>
<protein>
    <submittedName>
        <fullName evidence="3">CocE/NonD family hydrolase</fullName>
    </submittedName>
</protein>
<dbReference type="Gene3D" id="2.60.120.260">
    <property type="entry name" value="Galactose-binding domain-like"/>
    <property type="match status" value="1"/>
</dbReference>
<dbReference type="PANTHER" id="PTHR43056">
    <property type="entry name" value="PEPTIDASE S9 PROLYL OLIGOPEPTIDASE"/>
    <property type="match status" value="1"/>
</dbReference>
<evidence type="ECO:0000313" key="3">
    <source>
        <dbReference type="EMBL" id="MFC5061676.1"/>
    </source>
</evidence>
<evidence type="ECO:0000259" key="2">
    <source>
        <dbReference type="SMART" id="SM00939"/>
    </source>
</evidence>
<keyword evidence="4" id="KW-1185">Reference proteome</keyword>
<dbReference type="SUPFAM" id="SSF49785">
    <property type="entry name" value="Galactose-binding domain-like"/>
    <property type="match status" value="1"/>
</dbReference>
<evidence type="ECO:0000256" key="1">
    <source>
        <dbReference type="ARBA" id="ARBA00022801"/>
    </source>
</evidence>
<dbReference type="InterPro" id="IPR013736">
    <property type="entry name" value="Xaa-Pro_dipept_C"/>
</dbReference>
<gene>
    <name evidence="3" type="ORF">ACFPBZ_05635</name>
</gene>
<accession>A0ABV9YME1</accession>
<dbReference type="InterPro" id="IPR008979">
    <property type="entry name" value="Galactose-bd-like_sf"/>
</dbReference>
<organism evidence="3 4">
    <name type="scientific">Actinomycetospora atypica</name>
    <dbReference type="NCBI Taxonomy" id="1290095"/>
    <lineage>
        <taxon>Bacteria</taxon>
        <taxon>Bacillati</taxon>
        <taxon>Actinomycetota</taxon>
        <taxon>Actinomycetes</taxon>
        <taxon>Pseudonocardiales</taxon>
        <taxon>Pseudonocardiaceae</taxon>
        <taxon>Actinomycetospora</taxon>
    </lineage>
</organism>
<dbReference type="Pfam" id="PF08530">
    <property type="entry name" value="PepX_C"/>
    <property type="match status" value="1"/>
</dbReference>